<comment type="caution">
    <text evidence="2">The sequence shown here is derived from an EMBL/GenBank/DDBJ whole genome shotgun (WGS) entry which is preliminary data.</text>
</comment>
<dbReference type="EMBL" id="QMAP01000004">
    <property type="protein sequence ID" value="RXI49381.1"/>
    <property type="molecule type" value="Genomic_DNA"/>
</dbReference>
<dbReference type="RefSeq" id="WP_129030086.1">
    <property type="nucleotide sequence ID" value="NZ_AP026806.1"/>
</dbReference>
<evidence type="ECO:0000313" key="3">
    <source>
        <dbReference type="Proteomes" id="UP000290921"/>
    </source>
</evidence>
<accession>A0A4Q0VE43</accession>
<sequence length="61" mass="7081">MFNKDVISALKSDVIGLIVLFIFIFVLGGTKAFKDLNWITIIGIFIFNFFYTLYELKKNPE</sequence>
<gene>
    <name evidence="2" type="ORF">DP130_04830</name>
</gene>
<dbReference type="AlphaFoldDB" id="A0A4Q0VE43"/>
<evidence type="ECO:0000256" key="1">
    <source>
        <dbReference type="SAM" id="Phobius"/>
    </source>
</evidence>
<feature type="transmembrane region" description="Helical" evidence="1">
    <location>
        <begin position="36"/>
        <end position="54"/>
    </location>
</feature>
<reference evidence="2 3" key="1">
    <citation type="submission" date="2018-06" db="EMBL/GenBank/DDBJ databases">
        <title>Genome conservation of Clostridium tetani.</title>
        <authorList>
            <person name="Bruggemann H."/>
            <person name="Popoff M.R."/>
        </authorList>
    </citation>
    <scope>NUCLEOTIDE SEQUENCE [LARGE SCALE GENOMIC DNA]</scope>
    <source>
        <strain evidence="2 3">2017.061</strain>
    </source>
</reference>
<keyword evidence="1" id="KW-0812">Transmembrane</keyword>
<keyword evidence="1" id="KW-0472">Membrane</keyword>
<dbReference type="Proteomes" id="UP000290921">
    <property type="component" value="Unassembled WGS sequence"/>
</dbReference>
<name>A0A4Q0VE43_CLOTA</name>
<evidence type="ECO:0000313" key="2">
    <source>
        <dbReference type="EMBL" id="RXI49381.1"/>
    </source>
</evidence>
<proteinExistence type="predicted"/>
<feature type="transmembrane region" description="Helical" evidence="1">
    <location>
        <begin position="12"/>
        <end position="30"/>
    </location>
</feature>
<protein>
    <submittedName>
        <fullName evidence="2">Uncharacterized protein</fullName>
    </submittedName>
</protein>
<keyword evidence="1" id="KW-1133">Transmembrane helix</keyword>
<organism evidence="2 3">
    <name type="scientific">Clostridium tetani</name>
    <dbReference type="NCBI Taxonomy" id="1513"/>
    <lineage>
        <taxon>Bacteria</taxon>
        <taxon>Bacillati</taxon>
        <taxon>Bacillota</taxon>
        <taxon>Clostridia</taxon>
        <taxon>Eubacteriales</taxon>
        <taxon>Clostridiaceae</taxon>
        <taxon>Clostridium</taxon>
    </lineage>
</organism>